<dbReference type="InterPro" id="IPR006016">
    <property type="entry name" value="UspA"/>
</dbReference>
<feature type="domain" description="UspA" evidence="2">
    <location>
        <begin position="297"/>
        <end position="342"/>
    </location>
</feature>
<dbReference type="EMBL" id="FNZQ01000005">
    <property type="protein sequence ID" value="SEL41807.1"/>
    <property type="molecule type" value="Genomic_DNA"/>
</dbReference>
<organism evidence="3 4">
    <name type="scientific">Jannaschia helgolandensis</name>
    <dbReference type="NCBI Taxonomy" id="188906"/>
    <lineage>
        <taxon>Bacteria</taxon>
        <taxon>Pseudomonadati</taxon>
        <taxon>Pseudomonadota</taxon>
        <taxon>Alphaproteobacteria</taxon>
        <taxon>Rhodobacterales</taxon>
        <taxon>Roseobacteraceae</taxon>
        <taxon>Jannaschia</taxon>
    </lineage>
</organism>
<evidence type="ECO:0000259" key="2">
    <source>
        <dbReference type="Pfam" id="PF00582"/>
    </source>
</evidence>
<dbReference type="SUPFAM" id="SSF52402">
    <property type="entry name" value="Adenine nucleotide alpha hydrolases-like"/>
    <property type="match status" value="1"/>
</dbReference>
<reference evidence="3 4" key="1">
    <citation type="submission" date="2016-10" db="EMBL/GenBank/DDBJ databases">
        <authorList>
            <person name="de Groot N.N."/>
        </authorList>
    </citation>
    <scope>NUCLEOTIDE SEQUENCE [LARGE SCALE GENOMIC DNA]</scope>
    <source>
        <strain evidence="3 4">DSM 14858</strain>
    </source>
</reference>
<dbReference type="PRINTS" id="PR01438">
    <property type="entry name" value="UNVRSLSTRESS"/>
</dbReference>
<dbReference type="InterPro" id="IPR006015">
    <property type="entry name" value="Universal_stress_UspA"/>
</dbReference>
<dbReference type="STRING" id="188906.SAMN04488526_2616"/>
<dbReference type="Gene3D" id="3.40.50.12370">
    <property type="match status" value="1"/>
</dbReference>
<gene>
    <name evidence="3" type="ORF">SAMN04488526_2616</name>
</gene>
<dbReference type="Proteomes" id="UP000199283">
    <property type="component" value="Unassembled WGS sequence"/>
</dbReference>
<evidence type="ECO:0000256" key="1">
    <source>
        <dbReference type="ARBA" id="ARBA00008791"/>
    </source>
</evidence>
<protein>
    <submittedName>
        <fullName evidence="3">Universal stress protein family protein</fullName>
    </submittedName>
</protein>
<dbReference type="Pfam" id="PF00582">
    <property type="entry name" value="Usp"/>
    <property type="match status" value="1"/>
</dbReference>
<evidence type="ECO:0000313" key="4">
    <source>
        <dbReference type="Proteomes" id="UP000199283"/>
    </source>
</evidence>
<keyword evidence="4" id="KW-1185">Reference proteome</keyword>
<dbReference type="AlphaFoldDB" id="A0A1H7Q3C3"/>
<accession>A0A1H7Q3C3</accession>
<sequence>MHSITFPSSPQRLLRLPVLRFRYVDPDQPAARHLMAGLSQTTAATFAKRVRKPPARKVIMKNASLLILVSGSAKAEDLDPMLQSADAERMHLSFLVLGGLPRTPIYAYGTEAYGIPMIPDIWQEEIETATAGLTETAKMIEARLDASGATGDVDTLACDIAALPAIVGQRAATCDAVVISNDLRGNDSLFRNAVQGVLFQSPSGVILNATRAASALHPTRIFIAWDTGLPAARAVHAALPLLKEASHVTIAVFDPVTSQDRYGENPGSDVARWLSHHGCHVDLQQYPSGGEEIGTCIQKRATETGADLIVMGAYGHSRMRQAVFGGTTKSMVEQTDRPVMLAH</sequence>
<comment type="similarity">
    <text evidence="1">Belongs to the universal stress protein A family.</text>
</comment>
<evidence type="ECO:0000313" key="3">
    <source>
        <dbReference type="EMBL" id="SEL41807.1"/>
    </source>
</evidence>
<proteinExistence type="inferred from homology"/>
<name>A0A1H7Q3C3_9RHOB</name>
<dbReference type="CDD" id="cd00293">
    <property type="entry name" value="USP-like"/>
    <property type="match status" value="1"/>
</dbReference>